<keyword evidence="2" id="KW-1185">Reference proteome</keyword>
<comment type="caution">
    <text evidence="1">The sequence shown here is derived from an EMBL/GenBank/DDBJ whole genome shotgun (WGS) entry which is preliminary data.</text>
</comment>
<dbReference type="EMBL" id="CAXIEN010000220">
    <property type="protein sequence ID" value="CAL1287626.1"/>
    <property type="molecule type" value="Genomic_DNA"/>
</dbReference>
<dbReference type="Proteomes" id="UP001497382">
    <property type="component" value="Unassembled WGS sequence"/>
</dbReference>
<dbReference type="AlphaFoldDB" id="A0AAV2AUE1"/>
<gene>
    <name evidence="1" type="ORF">LARSCL_LOCUS14927</name>
</gene>
<name>A0AAV2AUE1_9ARAC</name>
<evidence type="ECO:0000313" key="1">
    <source>
        <dbReference type="EMBL" id="CAL1287626.1"/>
    </source>
</evidence>
<evidence type="ECO:0000313" key="2">
    <source>
        <dbReference type="Proteomes" id="UP001497382"/>
    </source>
</evidence>
<protein>
    <submittedName>
        <fullName evidence="1">Uncharacterized protein</fullName>
    </submittedName>
</protein>
<accession>A0AAV2AUE1</accession>
<sequence length="84" mass="9628">MTRLIDKGIRPRLIVGRVCPVRESNDDDQVSEEAPKFEDVQSENVLVPDQLLEEDEITFSIDECSVNADSKEEIENLKRKLNLL</sequence>
<organism evidence="1 2">
    <name type="scientific">Larinioides sclopetarius</name>
    <dbReference type="NCBI Taxonomy" id="280406"/>
    <lineage>
        <taxon>Eukaryota</taxon>
        <taxon>Metazoa</taxon>
        <taxon>Ecdysozoa</taxon>
        <taxon>Arthropoda</taxon>
        <taxon>Chelicerata</taxon>
        <taxon>Arachnida</taxon>
        <taxon>Araneae</taxon>
        <taxon>Araneomorphae</taxon>
        <taxon>Entelegynae</taxon>
        <taxon>Araneoidea</taxon>
        <taxon>Araneidae</taxon>
        <taxon>Larinioides</taxon>
    </lineage>
</organism>
<reference evidence="1 2" key="1">
    <citation type="submission" date="2024-04" db="EMBL/GenBank/DDBJ databases">
        <authorList>
            <person name="Rising A."/>
            <person name="Reimegard J."/>
            <person name="Sonavane S."/>
            <person name="Akerstrom W."/>
            <person name="Nylinder S."/>
            <person name="Hedman E."/>
            <person name="Kallberg Y."/>
        </authorList>
    </citation>
    <scope>NUCLEOTIDE SEQUENCE [LARGE SCALE GENOMIC DNA]</scope>
</reference>
<proteinExistence type="predicted"/>